<dbReference type="Proteomes" id="UP000424752">
    <property type="component" value="Chromosome"/>
</dbReference>
<dbReference type="InterPro" id="IPR014729">
    <property type="entry name" value="Rossmann-like_a/b/a_fold"/>
</dbReference>
<accession>A0A6I6EF99</accession>
<evidence type="ECO:0000313" key="6">
    <source>
        <dbReference type="Proteomes" id="UP000424752"/>
    </source>
</evidence>
<proteinExistence type="predicted"/>
<dbReference type="NCBIfam" id="TIGR00125">
    <property type="entry name" value="cyt_tran_rel"/>
    <property type="match status" value="1"/>
</dbReference>
<name>A0A6I6EF99_9GAMM</name>
<dbReference type="Proteomes" id="UP000480164">
    <property type="component" value="Unassembled WGS sequence"/>
</dbReference>
<evidence type="ECO:0000313" key="7">
    <source>
        <dbReference type="Proteomes" id="UP000480164"/>
    </source>
</evidence>
<keyword evidence="2 5" id="KW-0548">Nucleotidyltransferase</keyword>
<evidence type="ECO:0000256" key="1">
    <source>
        <dbReference type="ARBA" id="ARBA00022679"/>
    </source>
</evidence>
<dbReference type="RefSeq" id="WP_154752248.1">
    <property type="nucleotide sequence ID" value="NZ_CP046509.1"/>
</dbReference>
<protein>
    <submittedName>
        <fullName evidence="5">Adenylyltransferase/cytidyltransferase family protein</fullName>
    </submittedName>
</protein>
<dbReference type="SUPFAM" id="SSF52374">
    <property type="entry name" value="Nucleotidylyl transferase"/>
    <property type="match status" value="1"/>
</dbReference>
<reference evidence="5 6" key="2">
    <citation type="submission" date="2019-12" db="EMBL/GenBank/DDBJ databases">
        <title>Erwinia sp. nov., isolated from droppings of birds in the Qinghai-Tiebt plateau of China.</title>
        <authorList>
            <person name="Ge Y."/>
        </authorList>
    </citation>
    <scope>NUCLEOTIDE SEQUENCE [LARGE SCALE GENOMIC DNA]</scope>
    <source>
        <strain evidence="5 6">J780</strain>
    </source>
</reference>
<evidence type="ECO:0000256" key="2">
    <source>
        <dbReference type="ARBA" id="ARBA00022695"/>
    </source>
</evidence>
<gene>
    <name evidence="4" type="ORF">GK011_08440</name>
    <name evidence="5" type="ORF">GN242_15450</name>
</gene>
<evidence type="ECO:0000259" key="3">
    <source>
        <dbReference type="Pfam" id="PF01467"/>
    </source>
</evidence>
<dbReference type="PANTHER" id="PTHR43793">
    <property type="entry name" value="FAD SYNTHASE"/>
    <property type="match status" value="1"/>
</dbReference>
<dbReference type="PANTHER" id="PTHR43793:SF1">
    <property type="entry name" value="FAD SYNTHASE"/>
    <property type="match status" value="1"/>
</dbReference>
<sequence>MKTVITFGTFDIFHIGHLNILRRASEMGDRLVVGISSDRLNFNKKQRHPVYPQQQRMAIVSQIKGVDEVFLEESLEKKAEYIRQFSASVLVMGDDWAGRFDHLQTLCKVCYLPRTPSISTTSIIEVTRSQII</sequence>
<dbReference type="KEGG" id="erwi:GN242_15450"/>
<dbReference type="Pfam" id="PF01467">
    <property type="entry name" value="CTP_transf_like"/>
    <property type="match status" value="1"/>
</dbReference>
<reference evidence="4 7" key="1">
    <citation type="submission" date="2019-11" db="EMBL/GenBank/DDBJ databases">
        <title>Erwinia sp. nov., isolated from feces of birds in Tibet plateau of China.</title>
        <authorList>
            <person name="Ge Y."/>
        </authorList>
    </citation>
    <scope>NUCLEOTIDE SEQUENCE [LARGE SCALE GENOMIC DNA]</scope>
    <source>
        <strain evidence="4 7">J316</strain>
    </source>
</reference>
<organism evidence="5 6">
    <name type="scientific">Erwinia sorbitola</name>
    <dbReference type="NCBI Taxonomy" id="2681984"/>
    <lineage>
        <taxon>Bacteria</taxon>
        <taxon>Pseudomonadati</taxon>
        <taxon>Pseudomonadota</taxon>
        <taxon>Gammaproteobacteria</taxon>
        <taxon>Enterobacterales</taxon>
        <taxon>Erwiniaceae</taxon>
        <taxon>Erwinia</taxon>
    </lineage>
</organism>
<evidence type="ECO:0000313" key="5">
    <source>
        <dbReference type="EMBL" id="QGU88527.1"/>
    </source>
</evidence>
<dbReference type="EMBL" id="WLZX01000002">
    <property type="protein sequence ID" value="MTD26964.1"/>
    <property type="molecule type" value="Genomic_DNA"/>
</dbReference>
<keyword evidence="1 5" id="KW-0808">Transferase</keyword>
<evidence type="ECO:0000313" key="4">
    <source>
        <dbReference type="EMBL" id="MTD26964.1"/>
    </source>
</evidence>
<dbReference type="Gene3D" id="3.40.50.620">
    <property type="entry name" value="HUPs"/>
    <property type="match status" value="1"/>
</dbReference>
<dbReference type="EMBL" id="CP046509">
    <property type="protein sequence ID" value="QGU88527.1"/>
    <property type="molecule type" value="Genomic_DNA"/>
</dbReference>
<accession>A0A6L6GNN1</accession>
<dbReference type="AlphaFoldDB" id="A0A6I6EF99"/>
<feature type="domain" description="Cytidyltransferase-like" evidence="3">
    <location>
        <begin position="5"/>
        <end position="125"/>
    </location>
</feature>
<dbReference type="InterPro" id="IPR004821">
    <property type="entry name" value="Cyt_trans-like"/>
</dbReference>
<keyword evidence="7" id="KW-1185">Reference proteome</keyword>
<dbReference type="GO" id="GO:0016779">
    <property type="term" value="F:nucleotidyltransferase activity"/>
    <property type="evidence" value="ECO:0007669"/>
    <property type="project" value="UniProtKB-KW"/>
</dbReference>
<dbReference type="InterPro" id="IPR050385">
    <property type="entry name" value="Archaeal_FAD_synthase"/>
</dbReference>